<dbReference type="PANTHER" id="PTHR30576">
    <property type="entry name" value="COLANIC BIOSYNTHESIS UDP-GLUCOSE LIPID CARRIER TRANSFERASE"/>
    <property type="match status" value="1"/>
</dbReference>
<feature type="domain" description="Bacterial sugar transferase" evidence="8">
    <location>
        <begin position="33"/>
        <end position="225"/>
    </location>
</feature>
<evidence type="ECO:0000256" key="4">
    <source>
        <dbReference type="ARBA" id="ARBA00022692"/>
    </source>
</evidence>
<feature type="transmembrane region" description="Helical" evidence="7">
    <location>
        <begin position="38"/>
        <end position="59"/>
    </location>
</feature>
<name>A0A0V8RXS2_9ACTO</name>
<dbReference type="AlphaFoldDB" id="A0A0V8RXS2"/>
<evidence type="ECO:0000256" key="7">
    <source>
        <dbReference type="SAM" id="Phobius"/>
    </source>
</evidence>
<dbReference type="InterPro" id="IPR003362">
    <property type="entry name" value="Bact_transf"/>
</dbReference>
<dbReference type="GO" id="GO:0016020">
    <property type="term" value="C:membrane"/>
    <property type="evidence" value="ECO:0007669"/>
    <property type="project" value="UniProtKB-SubCell"/>
</dbReference>
<keyword evidence="6 7" id="KW-0472">Membrane</keyword>
<evidence type="ECO:0000256" key="2">
    <source>
        <dbReference type="ARBA" id="ARBA00006464"/>
    </source>
</evidence>
<comment type="caution">
    <text evidence="9">The sequence shown here is derived from an EMBL/GenBank/DDBJ whole genome shotgun (WGS) entry which is preliminary data.</text>
</comment>
<comment type="similarity">
    <text evidence="2">Belongs to the bacterial sugar transferase family.</text>
</comment>
<gene>
    <name evidence="9" type="ORF">APY09_00485</name>
</gene>
<accession>A0A0V8RXS2</accession>
<dbReference type="GO" id="GO:0016780">
    <property type="term" value="F:phosphotransferase activity, for other substituted phosphate groups"/>
    <property type="evidence" value="ECO:0007669"/>
    <property type="project" value="TreeGrafter"/>
</dbReference>
<dbReference type="InterPro" id="IPR017475">
    <property type="entry name" value="EPS_sugar_tfrase"/>
</dbReference>
<proteinExistence type="inferred from homology"/>
<evidence type="ECO:0000256" key="3">
    <source>
        <dbReference type="ARBA" id="ARBA00022679"/>
    </source>
</evidence>
<protein>
    <submittedName>
        <fullName evidence="9">UDP-phosphate galactose phosphotransferase</fullName>
    </submittedName>
</protein>
<evidence type="ECO:0000313" key="10">
    <source>
        <dbReference type="Proteomes" id="UP000054686"/>
    </source>
</evidence>
<dbReference type="PANTHER" id="PTHR30576:SF10">
    <property type="entry name" value="SLL5057 PROTEIN"/>
    <property type="match status" value="1"/>
</dbReference>
<dbReference type="Proteomes" id="UP000054686">
    <property type="component" value="Unassembled WGS sequence"/>
</dbReference>
<evidence type="ECO:0000256" key="5">
    <source>
        <dbReference type="ARBA" id="ARBA00022989"/>
    </source>
</evidence>
<organism evidence="9 10">
    <name type="scientific">Schaalia odontolytica</name>
    <dbReference type="NCBI Taxonomy" id="1660"/>
    <lineage>
        <taxon>Bacteria</taxon>
        <taxon>Bacillati</taxon>
        <taxon>Actinomycetota</taxon>
        <taxon>Actinomycetes</taxon>
        <taxon>Actinomycetales</taxon>
        <taxon>Actinomycetaceae</taxon>
        <taxon>Schaalia</taxon>
    </lineage>
</organism>
<evidence type="ECO:0000256" key="6">
    <source>
        <dbReference type="ARBA" id="ARBA00023136"/>
    </source>
</evidence>
<evidence type="ECO:0000313" key="9">
    <source>
        <dbReference type="EMBL" id="KSW12876.1"/>
    </source>
</evidence>
<keyword evidence="3 9" id="KW-0808">Transferase</keyword>
<evidence type="ECO:0000259" key="8">
    <source>
        <dbReference type="Pfam" id="PF02397"/>
    </source>
</evidence>
<dbReference type="OrthoDB" id="9808602at2"/>
<dbReference type="EMBL" id="LLVT01000001">
    <property type="protein sequence ID" value="KSW12876.1"/>
    <property type="molecule type" value="Genomic_DNA"/>
</dbReference>
<reference evidence="9 10" key="1">
    <citation type="submission" date="2015-10" db="EMBL/GenBank/DDBJ databases">
        <title>Draft Genome of Actinomyces odontolyticus subsp. actinosynbacter strain XH001.</title>
        <authorList>
            <person name="Mclean J.S."/>
            <person name="He X."/>
        </authorList>
    </citation>
    <scope>NUCLEOTIDE SEQUENCE [LARGE SCALE GENOMIC DNA]</scope>
    <source>
        <strain evidence="9 10">XH001</strain>
    </source>
</reference>
<comment type="subcellular location">
    <subcellularLocation>
        <location evidence="1">Membrane</location>
        <topology evidence="1">Multi-pass membrane protein</topology>
    </subcellularLocation>
</comment>
<evidence type="ECO:0000256" key="1">
    <source>
        <dbReference type="ARBA" id="ARBA00004141"/>
    </source>
</evidence>
<dbReference type="NCBIfam" id="TIGR03025">
    <property type="entry name" value="EPS_sugtrans"/>
    <property type="match status" value="1"/>
</dbReference>
<keyword evidence="5 7" id="KW-1133">Transmembrane helix</keyword>
<dbReference type="Pfam" id="PF02397">
    <property type="entry name" value="Bac_transf"/>
    <property type="match status" value="1"/>
</dbReference>
<dbReference type="RefSeq" id="WP_060565704.1">
    <property type="nucleotide sequence ID" value="NZ_CP040006.1"/>
</dbReference>
<sequence>MTTLTKPTARAASTALAFEHASDLAASADNAIKRMCDIFAALFGIILLTPLWIIVAAMVRLNDGGPALFTQERVGLDGKTFTMFKFRTMRVDAEELKASLMEANEADSSAGNSIMFKMANDPRITRIGAFLRKTSIDELPQLFNVLRGDMSLVGPRPPLPSEVAQYEPRVMGKFAVRPGITGLWQISGRSNLSWDETVHLDLSYAQHRSLTLDAWIMLQTIPALLRHEGAY</sequence>
<keyword evidence="4 7" id="KW-0812">Transmembrane</keyword>